<name>A0A7S1THQ9_9RHOD</name>
<organism evidence="1">
    <name type="scientific">Compsopogon caeruleus</name>
    <dbReference type="NCBI Taxonomy" id="31354"/>
    <lineage>
        <taxon>Eukaryota</taxon>
        <taxon>Rhodophyta</taxon>
        <taxon>Compsopogonophyceae</taxon>
        <taxon>Compsopogonales</taxon>
        <taxon>Compsopogonaceae</taxon>
        <taxon>Compsopogon</taxon>
    </lineage>
</organism>
<sequence length="164" mass="18524">MMESFQPREELLGANPVTALSMSFAPGISGERMIDDGPRFSSSVKTSIGLSLHSRQIFPLLRKDCTLRSGQGHSFYNILESTRPKRKNLAYFLFNVLICLPAVECGSASTNLSIFDQFSHQRFPEMRSGIRYTGTRGATDFKPRHKGLTRMCRGRCCYMLESDR</sequence>
<protein>
    <submittedName>
        <fullName evidence="1">Uncharacterized protein</fullName>
    </submittedName>
</protein>
<dbReference type="EMBL" id="HBGH01016015">
    <property type="protein sequence ID" value="CAD9236783.1"/>
    <property type="molecule type" value="Transcribed_RNA"/>
</dbReference>
<gene>
    <name evidence="1" type="ORF">CCAE0312_LOCUS8880</name>
</gene>
<dbReference type="AlphaFoldDB" id="A0A7S1THQ9"/>
<reference evidence="1" key="1">
    <citation type="submission" date="2021-01" db="EMBL/GenBank/DDBJ databases">
        <authorList>
            <person name="Corre E."/>
            <person name="Pelletier E."/>
            <person name="Niang G."/>
            <person name="Scheremetjew M."/>
            <person name="Finn R."/>
            <person name="Kale V."/>
            <person name="Holt S."/>
            <person name="Cochrane G."/>
            <person name="Meng A."/>
            <person name="Brown T."/>
            <person name="Cohen L."/>
        </authorList>
    </citation>
    <scope>NUCLEOTIDE SEQUENCE</scope>
    <source>
        <strain evidence="1">SAG 36.94</strain>
    </source>
</reference>
<accession>A0A7S1THQ9</accession>
<evidence type="ECO:0000313" key="1">
    <source>
        <dbReference type="EMBL" id="CAD9236783.1"/>
    </source>
</evidence>
<proteinExistence type="predicted"/>